<comment type="caution">
    <text evidence="1">The sequence shown here is derived from an EMBL/GenBank/DDBJ whole genome shotgun (WGS) entry which is preliminary data.</text>
</comment>
<gene>
    <name evidence="1" type="ORF">CDAR_388621</name>
</gene>
<dbReference type="AlphaFoldDB" id="A0AAV4S2K4"/>
<dbReference type="EMBL" id="BPLQ01007170">
    <property type="protein sequence ID" value="GIY28393.1"/>
    <property type="molecule type" value="Genomic_DNA"/>
</dbReference>
<dbReference type="Proteomes" id="UP001054837">
    <property type="component" value="Unassembled WGS sequence"/>
</dbReference>
<proteinExistence type="predicted"/>
<accession>A0AAV4S2K4</accession>
<name>A0AAV4S2K4_9ARAC</name>
<evidence type="ECO:0000313" key="2">
    <source>
        <dbReference type="Proteomes" id="UP001054837"/>
    </source>
</evidence>
<protein>
    <submittedName>
        <fullName evidence="1">Uncharacterized protein</fullName>
    </submittedName>
</protein>
<organism evidence="1 2">
    <name type="scientific">Caerostris darwini</name>
    <dbReference type="NCBI Taxonomy" id="1538125"/>
    <lineage>
        <taxon>Eukaryota</taxon>
        <taxon>Metazoa</taxon>
        <taxon>Ecdysozoa</taxon>
        <taxon>Arthropoda</taxon>
        <taxon>Chelicerata</taxon>
        <taxon>Arachnida</taxon>
        <taxon>Araneae</taxon>
        <taxon>Araneomorphae</taxon>
        <taxon>Entelegynae</taxon>
        <taxon>Araneoidea</taxon>
        <taxon>Araneidae</taxon>
        <taxon>Caerostris</taxon>
    </lineage>
</organism>
<evidence type="ECO:0000313" key="1">
    <source>
        <dbReference type="EMBL" id="GIY28393.1"/>
    </source>
</evidence>
<sequence>MCDGKFETPNPLSEFEDKIPLAGGTSRLAGTAPCGTTLNNSEGITTRIVGKAHAHLQQRPGLPIRDSLAYQWRPSPQRTVLLLKSCFKTIGKSH</sequence>
<reference evidence="1 2" key="1">
    <citation type="submission" date="2021-06" db="EMBL/GenBank/DDBJ databases">
        <title>Caerostris darwini draft genome.</title>
        <authorList>
            <person name="Kono N."/>
            <person name="Arakawa K."/>
        </authorList>
    </citation>
    <scope>NUCLEOTIDE SEQUENCE [LARGE SCALE GENOMIC DNA]</scope>
</reference>
<keyword evidence="2" id="KW-1185">Reference proteome</keyword>